<dbReference type="EMBL" id="FQVO01000004">
    <property type="protein sequence ID" value="SHE78957.1"/>
    <property type="molecule type" value="Genomic_DNA"/>
</dbReference>
<dbReference type="OrthoDB" id="6315383at2"/>
<dbReference type="Proteomes" id="UP000184236">
    <property type="component" value="Unassembled WGS sequence"/>
</dbReference>
<keyword evidence="1" id="KW-0175">Coiled coil</keyword>
<reference evidence="3" key="1">
    <citation type="submission" date="2016-11" db="EMBL/GenBank/DDBJ databases">
        <authorList>
            <person name="Varghese N."/>
            <person name="Submissions S."/>
        </authorList>
    </citation>
    <scope>NUCLEOTIDE SEQUENCE [LARGE SCALE GENOMIC DNA]</scope>
    <source>
        <strain evidence="3">DSM 26898</strain>
    </source>
</reference>
<evidence type="ECO:0000313" key="3">
    <source>
        <dbReference type="Proteomes" id="UP000184236"/>
    </source>
</evidence>
<keyword evidence="3" id="KW-1185">Reference proteome</keyword>
<evidence type="ECO:0000256" key="1">
    <source>
        <dbReference type="SAM" id="Coils"/>
    </source>
</evidence>
<dbReference type="AlphaFoldDB" id="A0A1M4WCN7"/>
<proteinExistence type="predicted"/>
<protein>
    <submittedName>
        <fullName evidence="2">Uncharacterized protein</fullName>
    </submittedName>
</protein>
<accession>A0A1M4WCN7</accession>
<name>A0A1M4WCN7_9FLAO</name>
<evidence type="ECO:0000313" key="2">
    <source>
        <dbReference type="EMBL" id="SHE78957.1"/>
    </source>
</evidence>
<feature type="coiled-coil region" evidence="1">
    <location>
        <begin position="112"/>
        <end position="139"/>
    </location>
</feature>
<sequence>MAVPLTTIFSWFEKGDSPTEYQFKQTFSSFRHTDERIRMDEVTGLQEAVQNILPVTIFNHHLEDENAHTAVLAKLNASNLTAADINAWKEKLQINLSATIDGDGDTGNVYTKVQTEQILNILREKNDDLLARIQEITGRLSSDDANLDTLYEIVQYIKENRRQIELLNDLFSGGSSDDKISLVGSYSNWGTISYQSQFNSLVYDKIRHIENTWSEKIRHEEKVQNDSRIKHDLNTLSFAIDAYDTVTLFSIPIKVRRIDPNTIDVLFDSVPPNMIQLTIKKL</sequence>
<organism evidence="2 3">
    <name type="scientific">Chryseobacterium takakiae</name>
    <dbReference type="NCBI Taxonomy" id="1302685"/>
    <lineage>
        <taxon>Bacteria</taxon>
        <taxon>Pseudomonadati</taxon>
        <taxon>Bacteroidota</taxon>
        <taxon>Flavobacteriia</taxon>
        <taxon>Flavobacteriales</taxon>
        <taxon>Weeksellaceae</taxon>
        <taxon>Chryseobacterium group</taxon>
        <taxon>Chryseobacterium</taxon>
    </lineage>
</organism>
<dbReference type="STRING" id="1302685.SAMN05444408_104118"/>
<gene>
    <name evidence="2" type="ORF">SAMN05444408_104118</name>
</gene>
<dbReference type="RefSeq" id="WP_072884139.1">
    <property type="nucleotide sequence ID" value="NZ_FQVO01000004.1"/>
</dbReference>